<name>A0ABQ7KVL2_BRACM</name>
<protein>
    <submittedName>
        <fullName evidence="1">Uncharacterized protein</fullName>
    </submittedName>
</protein>
<organism evidence="1 2">
    <name type="scientific">Brassica rapa subsp. trilocularis</name>
    <dbReference type="NCBI Taxonomy" id="1813537"/>
    <lineage>
        <taxon>Eukaryota</taxon>
        <taxon>Viridiplantae</taxon>
        <taxon>Streptophyta</taxon>
        <taxon>Embryophyta</taxon>
        <taxon>Tracheophyta</taxon>
        <taxon>Spermatophyta</taxon>
        <taxon>Magnoliopsida</taxon>
        <taxon>eudicotyledons</taxon>
        <taxon>Gunneridae</taxon>
        <taxon>Pentapetalae</taxon>
        <taxon>rosids</taxon>
        <taxon>malvids</taxon>
        <taxon>Brassicales</taxon>
        <taxon>Brassicaceae</taxon>
        <taxon>Brassiceae</taxon>
        <taxon>Brassica</taxon>
    </lineage>
</organism>
<accession>A0ABQ7KVL2</accession>
<evidence type="ECO:0000313" key="1">
    <source>
        <dbReference type="EMBL" id="KAG5377098.1"/>
    </source>
</evidence>
<comment type="caution">
    <text evidence="1">The sequence shown here is derived from an EMBL/GenBank/DDBJ whole genome shotgun (WGS) entry which is preliminary data.</text>
</comment>
<sequence length="240" mass="28335">MNSSEYTEEFPRQFRGNTKFGFFGFFSEYTDGIPRKIHFVGIFRRNTEENRNSEGRKGFDYTFLFLGISSEFSEEIPTTIEFSSEFPRKIPRKFRGTWGFKPKTTFYGLNNTYITFIKCLNQIMKSNFGNFLGKFRGNFEETWFLGIFSFNRINQAAKYFAKIELIISEEIPTDIEVYPSGYSDDIFLGIFRGNSDEFLVLGIFSEIHFPRNSVGNLRRKMKFRKVISEDFFRRYVAVLL</sequence>
<proteinExistence type="predicted"/>
<reference evidence="1 2" key="1">
    <citation type="submission" date="2021-03" db="EMBL/GenBank/DDBJ databases">
        <authorList>
            <person name="King G.J."/>
            <person name="Bancroft I."/>
            <person name="Baten A."/>
            <person name="Bloomfield J."/>
            <person name="Borpatragohain P."/>
            <person name="He Z."/>
            <person name="Irish N."/>
            <person name="Irwin J."/>
            <person name="Liu K."/>
            <person name="Mauleon R.P."/>
            <person name="Moore J."/>
            <person name="Morris R."/>
            <person name="Ostergaard L."/>
            <person name="Wang B."/>
            <person name="Wells R."/>
        </authorList>
    </citation>
    <scope>NUCLEOTIDE SEQUENCE [LARGE SCALE GENOMIC DNA]</scope>
    <source>
        <strain evidence="1">R-o-18</strain>
        <tissue evidence="1">Leaf</tissue>
    </source>
</reference>
<evidence type="ECO:0000313" key="2">
    <source>
        <dbReference type="Proteomes" id="UP000823674"/>
    </source>
</evidence>
<dbReference type="Proteomes" id="UP000823674">
    <property type="component" value="Chromosome A10"/>
</dbReference>
<keyword evidence="2" id="KW-1185">Reference proteome</keyword>
<dbReference type="EMBL" id="JADBGQ010000010">
    <property type="protein sequence ID" value="KAG5377098.1"/>
    <property type="molecule type" value="Genomic_DNA"/>
</dbReference>
<gene>
    <name evidence="1" type="primary">A10g506860.1_BraROA</name>
    <name evidence="1" type="ORF">IGI04_041694</name>
</gene>